<evidence type="ECO:0000259" key="1">
    <source>
        <dbReference type="Pfam" id="PF01498"/>
    </source>
</evidence>
<dbReference type="GO" id="GO:0015074">
    <property type="term" value="P:DNA integration"/>
    <property type="evidence" value="ECO:0007669"/>
    <property type="project" value="InterPro"/>
</dbReference>
<evidence type="ECO:0000313" key="2">
    <source>
        <dbReference type="EMBL" id="ETO07887.1"/>
    </source>
</evidence>
<feature type="domain" description="Transposase Tc1-like" evidence="1">
    <location>
        <begin position="67"/>
        <end position="134"/>
    </location>
</feature>
<organism evidence="2 3">
    <name type="scientific">Reticulomyxa filosa</name>
    <dbReference type="NCBI Taxonomy" id="46433"/>
    <lineage>
        <taxon>Eukaryota</taxon>
        <taxon>Sar</taxon>
        <taxon>Rhizaria</taxon>
        <taxon>Retaria</taxon>
        <taxon>Foraminifera</taxon>
        <taxon>Monothalamids</taxon>
        <taxon>Reticulomyxidae</taxon>
        <taxon>Reticulomyxa</taxon>
    </lineage>
</organism>
<dbReference type="Gene3D" id="3.30.420.10">
    <property type="entry name" value="Ribonuclease H-like superfamily/Ribonuclease H"/>
    <property type="match status" value="1"/>
</dbReference>
<protein>
    <recommendedName>
        <fullName evidence="1">Transposase Tc1-like domain-containing protein</fullName>
    </recommendedName>
</protein>
<comment type="caution">
    <text evidence="2">The sequence shown here is derived from an EMBL/GenBank/DDBJ whole genome shotgun (WGS) entry which is preliminary data.</text>
</comment>
<dbReference type="EMBL" id="ASPP01025607">
    <property type="protein sequence ID" value="ETO07887.1"/>
    <property type="molecule type" value="Genomic_DNA"/>
</dbReference>
<dbReference type="GO" id="GO:0003677">
    <property type="term" value="F:DNA binding"/>
    <property type="evidence" value="ECO:0007669"/>
    <property type="project" value="InterPro"/>
</dbReference>
<gene>
    <name evidence="2" type="ORF">RFI_29503</name>
</gene>
<evidence type="ECO:0000313" key="3">
    <source>
        <dbReference type="Proteomes" id="UP000023152"/>
    </source>
</evidence>
<dbReference type="OMA" id="WANEHRN"/>
<accession>X6M352</accession>
<dbReference type="GO" id="GO:0006313">
    <property type="term" value="P:DNA transposition"/>
    <property type="evidence" value="ECO:0007669"/>
    <property type="project" value="InterPro"/>
</dbReference>
<dbReference type="Proteomes" id="UP000023152">
    <property type="component" value="Unassembled WGS sequence"/>
</dbReference>
<dbReference type="InterPro" id="IPR002492">
    <property type="entry name" value="Transposase_Tc1-like"/>
</dbReference>
<proteinExistence type="predicted"/>
<dbReference type="AlphaFoldDB" id="X6M352"/>
<keyword evidence="3" id="KW-1185">Reference proteome</keyword>
<name>X6M352_RETFI</name>
<dbReference type="Pfam" id="PF01498">
    <property type="entry name" value="HTH_Tnp_Tc3_2"/>
    <property type="match status" value="1"/>
</dbReference>
<reference evidence="2 3" key="1">
    <citation type="journal article" date="2013" name="Curr. Biol.">
        <title>The Genome of the Foraminiferan Reticulomyxa filosa.</title>
        <authorList>
            <person name="Glockner G."/>
            <person name="Hulsmann N."/>
            <person name="Schleicher M."/>
            <person name="Noegel A.A."/>
            <person name="Eichinger L."/>
            <person name="Gallinger C."/>
            <person name="Pawlowski J."/>
            <person name="Sierra R."/>
            <person name="Euteneuer U."/>
            <person name="Pillet L."/>
            <person name="Moustafa A."/>
            <person name="Platzer M."/>
            <person name="Groth M."/>
            <person name="Szafranski K."/>
            <person name="Schliwa M."/>
        </authorList>
    </citation>
    <scope>NUCLEOTIDE SEQUENCE [LARGE SCALE GENOMIC DNA]</scope>
</reference>
<dbReference type="InterPro" id="IPR036397">
    <property type="entry name" value="RNaseH_sf"/>
</dbReference>
<dbReference type="OrthoDB" id="4843387at2759"/>
<sequence length="199" mass="23160">MCKHLTPFELGKIVAYKEFVLIFSEIACMMSRSRTTISYSLRRIESCGTHEMKVVSGRPKKTTNREDRMIVRTAKRLRFSSANTIRRLAAPQISTTLTRRLRVKGIRSRIAAKKVLIKKDQMKKRVKWANEHRNCSLEIWSKVIFSDESTFCTDWSGQQRVWRKKNERYSPENILKAHQNPKKVSVWGCFCATGVGDFV</sequence>